<comment type="caution">
    <text evidence="1">The sequence shown here is derived from an EMBL/GenBank/DDBJ whole genome shotgun (WGS) entry which is preliminary data.</text>
</comment>
<proteinExistence type="predicted"/>
<dbReference type="Proteomes" id="UP001519292">
    <property type="component" value="Unassembled WGS sequence"/>
</dbReference>
<evidence type="ECO:0000313" key="1">
    <source>
        <dbReference type="EMBL" id="MBP2058723.1"/>
    </source>
</evidence>
<protein>
    <submittedName>
        <fullName evidence="1">RNase H-like HicB family nuclease</fullName>
    </submittedName>
</protein>
<sequence>MAQALYNAEQALGLALYDVPNSNLPTPNAI</sequence>
<organism evidence="1 2">
    <name type="scientific">Lactobacillus colini</name>
    <dbReference type="NCBI Taxonomy" id="1819254"/>
    <lineage>
        <taxon>Bacteria</taxon>
        <taxon>Bacillati</taxon>
        <taxon>Bacillota</taxon>
        <taxon>Bacilli</taxon>
        <taxon>Lactobacillales</taxon>
        <taxon>Lactobacillaceae</taxon>
        <taxon>Lactobacillus</taxon>
    </lineage>
</organism>
<name>A0ABS4MGK1_9LACO</name>
<dbReference type="EMBL" id="JAGGLU010000013">
    <property type="protein sequence ID" value="MBP2058723.1"/>
    <property type="molecule type" value="Genomic_DNA"/>
</dbReference>
<keyword evidence="2" id="KW-1185">Reference proteome</keyword>
<dbReference type="RefSeq" id="WP_245328789.1">
    <property type="nucleotide sequence ID" value="NZ_JAGGLU010000013.1"/>
</dbReference>
<evidence type="ECO:0000313" key="2">
    <source>
        <dbReference type="Proteomes" id="UP001519292"/>
    </source>
</evidence>
<gene>
    <name evidence="1" type="ORF">J2Z60_001912</name>
</gene>
<accession>A0ABS4MGK1</accession>
<reference evidence="1 2" key="1">
    <citation type="submission" date="2021-03" db="EMBL/GenBank/DDBJ databases">
        <title>Genomic Encyclopedia of Type Strains, Phase IV (KMG-IV): sequencing the most valuable type-strain genomes for metagenomic binning, comparative biology and taxonomic classification.</title>
        <authorList>
            <person name="Goeker M."/>
        </authorList>
    </citation>
    <scope>NUCLEOTIDE SEQUENCE [LARGE SCALE GENOMIC DNA]</scope>
    <source>
        <strain evidence="1 2">DSM 101872</strain>
    </source>
</reference>